<keyword evidence="3" id="KW-1185">Reference proteome</keyword>
<dbReference type="SUPFAM" id="SSF52821">
    <property type="entry name" value="Rhodanese/Cell cycle control phosphatase"/>
    <property type="match status" value="1"/>
</dbReference>
<dbReference type="RefSeq" id="WP_211938782.1">
    <property type="nucleotide sequence ID" value="NZ_CP073078.1"/>
</dbReference>
<dbReference type="InterPro" id="IPR036873">
    <property type="entry name" value="Rhodanese-like_dom_sf"/>
</dbReference>
<name>A0A975G1A9_9CAUL</name>
<dbReference type="PANTHER" id="PTHR44086">
    <property type="entry name" value="THIOSULFATE SULFURTRANSFERASE RDL2, MITOCHONDRIAL-RELATED"/>
    <property type="match status" value="1"/>
</dbReference>
<dbReference type="PANTHER" id="PTHR44086:SF10">
    <property type="entry name" value="THIOSULFATE SULFURTRANSFERASE_RHODANESE-LIKE DOMAIN-CONTAINING PROTEIN 3"/>
    <property type="match status" value="1"/>
</dbReference>
<dbReference type="EMBL" id="CP073078">
    <property type="protein sequence ID" value="QUD88732.1"/>
    <property type="molecule type" value="Genomic_DNA"/>
</dbReference>
<dbReference type="Pfam" id="PF00581">
    <property type="entry name" value="Rhodanese"/>
    <property type="match status" value="1"/>
</dbReference>
<protein>
    <submittedName>
        <fullName evidence="2">Rhodanese-like domain-containing protein</fullName>
    </submittedName>
</protein>
<evidence type="ECO:0000313" key="2">
    <source>
        <dbReference type="EMBL" id="QUD88732.1"/>
    </source>
</evidence>
<dbReference type="PROSITE" id="PS50206">
    <property type="entry name" value="RHODANESE_3"/>
    <property type="match status" value="1"/>
</dbReference>
<dbReference type="Proteomes" id="UP000676409">
    <property type="component" value="Chromosome"/>
</dbReference>
<proteinExistence type="predicted"/>
<organism evidence="2 3">
    <name type="scientific">Phenylobacterium montanum</name>
    <dbReference type="NCBI Taxonomy" id="2823693"/>
    <lineage>
        <taxon>Bacteria</taxon>
        <taxon>Pseudomonadati</taxon>
        <taxon>Pseudomonadota</taxon>
        <taxon>Alphaproteobacteria</taxon>
        <taxon>Caulobacterales</taxon>
        <taxon>Caulobacteraceae</taxon>
        <taxon>Phenylobacterium</taxon>
    </lineage>
</organism>
<gene>
    <name evidence="2" type="ORF">KCG34_02255</name>
</gene>
<dbReference type="InterPro" id="IPR001763">
    <property type="entry name" value="Rhodanese-like_dom"/>
</dbReference>
<dbReference type="CDD" id="cd00158">
    <property type="entry name" value="RHOD"/>
    <property type="match status" value="1"/>
</dbReference>
<dbReference type="Gene3D" id="3.40.250.10">
    <property type="entry name" value="Rhodanese-like domain"/>
    <property type="match status" value="1"/>
</dbReference>
<dbReference type="KEGG" id="caul:KCG34_02255"/>
<dbReference type="AlphaFoldDB" id="A0A975G1A9"/>
<feature type="domain" description="Rhodanese" evidence="1">
    <location>
        <begin position="20"/>
        <end position="108"/>
    </location>
</feature>
<dbReference type="SMART" id="SM00450">
    <property type="entry name" value="RHOD"/>
    <property type="match status" value="1"/>
</dbReference>
<reference evidence="2" key="1">
    <citation type="submission" date="2021-04" db="EMBL/GenBank/DDBJ databases">
        <title>The complete genome sequence of Caulobacter sp. S6.</title>
        <authorList>
            <person name="Tang Y."/>
            <person name="Ouyang W."/>
            <person name="Liu Q."/>
            <person name="Huang B."/>
            <person name="Guo Z."/>
            <person name="Lei P."/>
        </authorList>
    </citation>
    <scope>NUCLEOTIDE SEQUENCE</scope>
    <source>
        <strain evidence="2">S6</strain>
    </source>
</reference>
<accession>A0A975G1A9</accession>
<dbReference type="GO" id="GO:0004792">
    <property type="term" value="F:thiosulfate-cyanide sulfurtransferase activity"/>
    <property type="evidence" value="ECO:0007669"/>
    <property type="project" value="TreeGrafter"/>
</dbReference>
<evidence type="ECO:0000259" key="1">
    <source>
        <dbReference type="PROSITE" id="PS50206"/>
    </source>
</evidence>
<sequence>MFLSPAIKALSPETVRQELKAHRILLIDVREPAEFAAERIHGALLFPLSTFDPEALPAADPRPIVFHCGSGKRSAMAIERCRKAGLAVDAHMEGGIGAWIRAGLPTVKLDADTGAVRDAR</sequence>
<evidence type="ECO:0000313" key="3">
    <source>
        <dbReference type="Proteomes" id="UP000676409"/>
    </source>
</evidence>